<dbReference type="EMBL" id="CM056809">
    <property type="protein sequence ID" value="KAJ8650768.1"/>
    <property type="molecule type" value="Genomic_DNA"/>
</dbReference>
<protein>
    <submittedName>
        <fullName evidence="1">Uncharacterized protein</fullName>
    </submittedName>
</protein>
<dbReference type="Proteomes" id="UP001234297">
    <property type="component" value="Chromosome 1"/>
</dbReference>
<accession>A0ACC2MYP3</accession>
<name>A0ACC2MYP3_PERAE</name>
<organism evidence="1 2">
    <name type="scientific">Persea americana</name>
    <name type="common">Avocado</name>
    <dbReference type="NCBI Taxonomy" id="3435"/>
    <lineage>
        <taxon>Eukaryota</taxon>
        <taxon>Viridiplantae</taxon>
        <taxon>Streptophyta</taxon>
        <taxon>Embryophyta</taxon>
        <taxon>Tracheophyta</taxon>
        <taxon>Spermatophyta</taxon>
        <taxon>Magnoliopsida</taxon>
        <taxon>Magnoliidae</taxon>
        <taxon>Laurales</taxon>
        <taxon>Lauraceae</taxon>
        <taxon>Persea</taxon>
    </lineage>
</organism>
<evidence type="ECO:0000313" key="1">
    <source>
        <dbReference type="EMBL" id="KAJ8650768.1"/>
    </source>
</evidence>
<sequence>MRILAVESTRKTENMNWGSRVASRDRDTSFTLVRVQSQAMMTKWCCGSMVLRQLVWRLKSQWRQFTRSRRRRVRFSYDLHSYSQNFDDGSLHHLSC</sequence>
<comment type="caution">
    <text evidence="1">The sequence shown here is derived from an EMBL/GenBank/DDBJ whole genome shotgun (WGS) entry which is preliminary data.</text>
</comment>
<gene>
    <name evidence="1" type="ORF">MRB53_003791</name>
</gene>
<proteinExistence type="predicted"/>
<evidence type="ECO:0000313" key="2">
    <source>
        <dbReference type="Proteomes" id="UP001234297"/>
    </source>
</evidence>
<keyword evidence="2" id="KW-1185">Reference proteome</keyword>
<reference evidence="1 2" key="1">
    <citation type="journal article" date="2022" name="Hortic Res">
        <title>A haplotype resolved chromosomal level avocado genome allows analysis of novel avocado genes.</title>
        <authorList>
            <person name="Nath O."/>
            <person name="Fletcher S.J."/>
            <person name="Hayward A."/>
            <person name="Shaw L.M."/>
            <person name="Masouleh A.K."/>
            <person name="Furtado A."/>
            <person name="Henry R.J."/>
            <person name="Mitter N."/>
        </authorList>
    </citation>
    <scope>NUCLEOTIDE SEQUENCE [LARGE SCALE GENOMIC DNA]</scope>
    <source>
        <strain evidence="2">cv. Hass</strain>
    </source>
</reference>